<comment type="caution">
    <text evidence="11">The sequence shown here is derived from an EMBL/GenBank/DDBJ whole genome shotgun (WGS) entry which is preliminary data.</text>
</comment>
<keyword evidence="2" id="KW-0489">Methyltransferase</keyword>
<organism evidence="11 12">
    <name type="scientific">Purpureocillium lilacinum</name>
    <name type="common">Paecilomyces lilacinus</name>
    <dbReference type="NCBI Taxonomy" id="33203"/>
    <lineage>
        <taxon>Eukaryota</taxon>
        <taxon>Fungi</taxon>
        <taxon>Dikarya</taxon>
        <taxon>Ascomycota</taxon>
        <taxon>Pezizomycotina</taxon>
        <taxon>Sordariomycetes</taxon>
        <taxon>Hypocreomycetidae</taxon>
        <taxon>Hypocreales</taxon>
        <taxon>Ophiocordycipitaceae</taxon>
        <taxon>Purpureocillium</taxon>
    </lineage>
</organism>
<sequence>MQRPTLTPTPTSTPRLTPKPTPRHRAPMHNLGLSPPHQRRWTFSSVEETFATSHLPIQFLTRPGQTTSLPTIDSDLRRRDLVDGNGGAASDHHHPQTAAIGQPDGQCSPAVGANGISRARKVSRRPGALLPSSLRRPLGPSSPTLKRPPSIEPTAHAFLCAALALDVRLKRPLLPGPLASRSPRLSLSDPLWSTWYLAVHAHARSRSLTHARSLLVDNTHTRTHARTHTREHSLALRRAHTLHALLDLDFQTTLCVFSNAARHTNEDEVPLIPSTGFPAAANRTATGVLGTWAILRELETWKVPRPNRCSELDLIFIVLVRNLIRRIKEELNRLDILHKFFLVARDNALSVRSLNIDRPIRVLDLGTGTGIWAINVCEETEKIPEVMAVDLNRIQPAFIPLGMKVVQFDIEDPSWNDLLWHCDLVHLRALLGSVHNSCWLAVYRNIFQHLTPGTGYLEQVEIDWSPRWDDNSEAPPNSALKEWADRLLAALDLCNRSARVVPREAQRMIEEAGFVDFEQRTIRCYVNPWSPDQKEREAAKWFNLGLRQSLEAMGLMPMVEKLGMTAEQVRDLCNRAVEENTKLRYHGYCTMYIWTARRPGNAAHGGASQSGPSQTGRIDDSPGNLRLPPLLFWTGAGVEISARPGSRLTVASEDIQGNGLVMYPLSRHGDGQERADSEYVRCGGYITEEMERLPLPFETPHGRSRWELHHTAPGQVMV</sequence>
<evidence type="ECO:0000256" key="9">
    <source>
        <dbReference type="ARBA" id="ARBA00047870"/>
    </source>
</evidence>
<feature type="region of interest" description="Disordered" evidence="10">
    <location>
        <begin position="61"/>
        <end position="150"/>
    </location>
</feature>
<evidence type="ECO:0000256" key="1">
    <source>
        <dbReference type="ARBA" id="ARBA00004123"/>
    </source>
</evidence>
<feature type="compositionally biased region" description="Low complexity" evidence="10">
    <location>
        <begin position="1"/>
        <end position="18"/>
    </location>
</feature>
<dbReference type="Gene3D" id="3.40.50.150">
    <property type="entry name" value="Vaccinia Virus protein VP39"/>
    <property type="match status" value="1"/>
</dbReference>
<dbReference type="EMBL" id="JAWRVI010000010">
    <property type="protein sequence ID" value="KAK4091869.1"/>
    <property type="molecule type" value="Genomic_DNA"/>
</dbReference>
<reference evidence="11 12" key="1">
    <citation type="journal article" date="2024" name="Microbiol. Resour. Announc.">
        <title>Genome annotations for the ascomycete fungi Trichoderma harzianum, Trichoderma aggressivum, and Purpureocillium lilacinum.</title>
        <authorList>
            <person name="Beijen E.P.W."/>
            <person name="Ohm R.A."/>
        </authorList>
    </citation>
    <scope>NUCLEOTIDE SEQUENCE [LARGE SCALE GENOMIC DNA]</scope>
    <source>
        <strain evidence="11 12">CBS 150709</strain>
    </source>
</reference>
<feature type="region of interest" description="Disordered" evidence="10">
    <location>
        <begin position="1"/>
        <end position="38"/>
    </location>
</feature>
<dbReference type="PANTHER" id="PTHR43591">
    <property type="entry name" value="METHYLTRANSFERASE"/>
    <property type="match status" value="1"/>
</dbReference>
<dbReference type="InterPro" id="IPR029063">
    <property type="entry name" value="SAM-dependent_MTases_sf"/>
</dbReference>
<dbReference type="CDD" id="cd02440">
    <property type="entry name" value="AdoMet_MTases"/>
    <property type="match status" value="1"/>
</dbReference>
<keyword evidence="12" id="KW-1185">Reference proteome</keyword>
<evidence type="ECO:0000256" key="10">
    <source>
        <dbReference type="SAM" id="MobiDB-lite"/>
    </source>
</evidence>
<accession>A0ABR0C6T1</accession>
<evidence type="ECO:0000313" key="12">
    <source>
        <dbReference type="Proteomes" id="UP001287286"/>
    </source>
</evidence>
<gene>
    <name evidence="11" type="ORF">Purlil1_3708</name>
</gene>
<comment type="subcellular location">
    <subcellularLocation>
        <location evidence="1">Nucleus</location>
    </subcellularLocation>
</comment>
<evidence type="ECO:0000256" key="4">
    <source>
        <dbReference type="ARBA" id="ARBA00022691"/>
    </source>
</evidence>
<keyword evidence="5" id="KW-0805">Transcription regulation</keyword>
<evidence type="ECO:0000256" key="5">
    <source>
        <dbReference type="ARBA" id="ARBA00023015"/>
    </source>
</evidence>
<evidence type="ECO:0000256" key="2">
    <source>
        <dbReference type="ARBA" id="ARBA00022603"/>
    </source>
</evidence>
<keyword evidence="3" id="KW-0808">Transferase</keyword>
<feature type="compositionally biased region" description="Low complexity" evidence="10">
    <location>
        <begin position="125"/>
        <end position="143"/>
    </location>
</feature>
<comment type="catalytic activity">
    <reaction evidence="9">
        <text>L-methionyl-[protein] + S-adenosyl-L-methionine = S-methyl-L-methionyl-[protein] + S-adenosyl-L-homocysteine</text>
        <dbReference type="Rhea" id="RHEA:60560"/>
        <dbReference type="Rhea" id="RHEA-COMP:12313"/>
        <dbReference type="Rhea" id="RHEA-COMP:15592"/>
        <dbReference type="ChEBI" id="CHEBI:16044"/>
        <dbReference type="ChEBI" id="CHEBI:57856"/>
        <dbReference type="ChEBI" id="CHEBI:59789"/>
        <dbReference type="ChEBI" id="CHEBI:142742"/>
    </reaction>
    <physiologicalReaction direction="left-to-right" evidence="9">
        <dbReference type="Rhea" id="RHEA:60561"/>
    </physiologicalReaction>
</comment>
<dbReference type="SUPFAM" id="SSF53335">
    <property type="entry name" value="S-adenosyl-L-methionine-dependent methyltransferases"/>
    <property type="match status" value="1"/>
</dbReference>
<dbReference type="PANTHER" id="PTHR43591:SF30">
    <property type="entry name" value="PROTEIN-METHIONINE METHYLTRANSFERASE LAEA"/>
    <property type="match status" value="1"/>
</dbReference>
<keyword evidence="6" id="KW-0804">Transcription</keyword>
<evidence type="ECO:0008006" key="13">
    <source>
        <dbReference type="Google" id="ProtNLM"/>
    </source>
</evidence>
<evidence type="ECO:0000313" key="11">
    <source>
        <dbReference type="EMBL" id="KAK4091869.1"/>
    </source>
</evidence>
<protein>
    <recommendedName>
        <fullName evidence="13">Methyltransferase domain-containing protein</fullName>
    </recommendedName>
</protein>
<keyword evidence="4" id="KW-0949">S-adenosyl-L-methionine</keyword>
<keyword evidence="7" id="KW-0539">Nucleus</keyword>
<evidence type="ECO:0000256" key="6">
    <source>
        <dbReference type="ARBA" id="ARBA00023163"/>
    </source>
</evidence>
<dbReference type="Proteomes" id="UP001287286">
    <property type="component" value="Unassembled WGS sequence"/>
</dbReference>
<proteinExistence type="inferred from homology"/>
<dbReference type="Pfam" id="PF13489">
    <property type="entry name" value="Methyltransf_23"/>
    <property type="match status" value="1"/>
</dbReference>
<feature type="compositionally biased region" description="Polar residues" evidence="10">
    <location>
        <begin position="607"/>
        <end position="616"/>
    </location>
</feature>
<evidence type="ECO:0000256" key="8">
    <source>
        <dbReference type="ARBA" id="ARBA00038158"/>
    </source>
</evidence>
<comment type="similarity">
    <text evidence="8">Belongs to the methyltransferase superfamily. LaeA methyltransferase family.</text>
</comment>
<name>A0ABR0C6T1_PURLI</name>
<evidence type="ECO:0000256" key="3">
    <source>
        <dbReference type="ARBA" id="ARBA00022679"/>
    </source>
</evidence>
<evidence type="ECO:0000256" key="7">
    <source>
        <dbReference type="ARBA" id="ARBA00023242"/>
    </source>
</evidence>
<feature type="region of interest" description="Disordered" evidence="10">
    <location>
        <begin position="601"/>
        <end position="622"/>
    </location>
</feature>